<comment type="caution">
    <text evidence="1">The sequence shown here is derived from an EMBL/GenBank/DDBJ whole genome shotgun (WGS) entry which is preliminary data.</text>
</comment>
<sequence>MLSTEFNFQYNQLFPQWDFSTDYEELLQFSEKYGTVDHELGNDPWLNISSCETEEDVISEQLHKVSIKSKYSLRKNPRRKLKCFLGESTLKLRNTLDPSLFSSERGKYSMRKDIVCKTILRAIRRFYRNIFRAKNPSLFVWRIVDVPEEELTKAVNNMCAELFSPEIIDKYELNEFIQTFLDLKVSSKKKVMKRSENAIHALKCCKNFSLSGFNKFCNDPCFQNICLKICIDFEKEFLATLRISKQNLDKYRRVLRSLCS</sequence>
<accession>A0AAD1UGP0</accession>
<reference evidence="1" key="1">
    <citation type="submission" date="2023-07" db="EMBL/GenBank/DDBJ databases">
        <authorList>
            <consortium name="AG Swart"/>
            <person name="Singh M."/>
            <person name="Singh A."/>
            <person name="Seah K."/>
            <person name="Emmerich C."/>
        </authorList>
    </citation>
    <scope>NUCLEOTIDE SEQUENCE</scope>
    <source>
        <strain evidence="1">DP1</strain>
    </source>
</reference>
<protein>
    <submittedName>
        <fullName evidence="1">Uncharacterized protein</fullName>
    </submittedName>
</protein>
<proteinExistence type="predicted"/>
<dbReference type="Proteomes" id="UP001295684">
    <property type="component" value="Unassembled WGS sequence"/>
</dbReference>
<dbReference type="EMBL" id="CAMPGE010010171">
    <property type="protein sequence ID" value="CAI2369023.1"/>
    <property type="molecule type" value="Genomic_DNA"/>
</dbReference>
<keyword evidence="2" id="KW-1185">Reference proteome</keyword>
<dbReference type="AlphaFoldDB" id="A0AAD1UGP0"/>
<gene>
    <name evidence="1" type="ORF">ECRASSUSDP1_LOCUS10320</name>
</gene>
<evidence type="ECO:0000313" key="2">
    <source>
        <dbReference type="Proteomes" id="UP001295684"/>
    </source>
</evidence>
<organism evidence="1 2">
    <name type="scientific">Euplotes crassus</name>
    <dbReference type="NCBI Taxonomy" id="5936"/>
    <lineage>
        <taxon>Eukaryota</taxon>
        <taxon>Sar</taxon>
        <taxon>Alveolata</taxon>
        <taxon>Ciliophora</taxon>
        <taxon>Intramacronucleata</taxon>
        <taxon>Spirotrichea</taxon>
        <taxon>Hypotrichia</taxon>
        <taxon>Euplotida</taxon>
        <taxon>Euplotidae</taxon>
        <taxon>Moneuplotes</taxon>
    </lineage>
</organism>
<name>A0AAD1UGP0_EUPCR</name>
<evidence type="ECO:0000313" key="1">
    <source>
        <dbReference type="EMBL" id="CAI2369023.1"/>
    </source>
</evidence>